<evidence type="ECO:0000256" key="5">
    <source>
        <dbReference type="ARBA" id="ARBA00022692"/>
    </source>
</evidence>
<feature type="transmembrane region" description="Helical" evidence="8">
    <location>
        <begin position="457"/>
        <end position="483"/>
    </location>
</feature>
<sequence length="674" mass="72662">MSATAFTPNSRKWRGPKWGLALPSFIWYGLFFVAPIAIIVIYSFGAKDTTKLVPVDLGNLSLENYRESITGDNFNVFWSTLKIAVTATLLCVLIGFPVSYYIAFRASEKWRAILLGLVVIPSFTSFLIRTIAWRIPLSANGELSKWLQDMGWIDAPLDILGTRTAVFLAIVYNYIGFMVLPMFVALDRIDPALREASKDLGGTRLSTFVSVTLPLSGPGVVAGVLLTFIPMCGDYITATVLGGAKGFMVGALIDSQFRGAQNWPEGSAMAVVMILMVLLSLAVFAVIGWLLRRLVPVLAPIVDAWRRRDRGTARPSRFPDLLRPILAVWTVLVLVFLFIPILLVVRHSFNNGPSFSIWSGSYSTVWWGGEPGQTKSGMKMEGLFDFENSGPMLLNFVIIVGIGLLVPIVWKLVRGEANRHVKQWSVLVAFAIAVIVNGLTTNWYLDIFQQAGVGEGLRGSFLAAFGGTLIAVTTGGLCGIALARHPGKWSAVMMALLFLILVTPEIMDAIALSGWMQRLGGPFTHDVGPVPFGMLRLWIGQSLYASAVVTLIVRARLSGIDASLEEAAADLGAPPGRAFRQVTLPLIAPALIAGGLLSFTLCLDNTIISSLISGASSTFPVALISATKSEIKPFWGVGAVVLFVMTMALLAFVARVLKKSGDSSSQIAATLAGG</sequence>
<evidence type="ECO:0000256" key="3">
    <source>
        <dbReference type="ARBA" id="ARBA00022448"/>
    </source>
</evidence>
<evidence type="ECO:0000256" key="6">
    <source>
        <dbReference type="ARBA" id="ARBA00022989"/>
    </source>
</evidence>
<feature type="transmembrane region" description="Helical" evidence="8">
    <location>
        <begin position="325"/>
        <end position="345"/>
    </location>
</feature>
<feature type="transmembrane region" description="Helical" evidence="8">
    <location>
        <begin position="535"/>
        <end position="553"/>
    </location>
</feature>
<organism evidence="10">
    <name type="scientific">uncultured bacterium A1Q1_fos_1025</name>
    <dbReference type="NCBI Taxonomy" id="1256537"/>
    <lineage>
        <taxon>Bacteria</taxon>
        <taxon>environmental samples</taxon>
    </lineage>
</organism>
<dbReference type="GO" id="GO:0055085">
    <property type="term" value="P:transmembrane transport"/>
    <property type="evidence" value="ECO:0007669"/>
    <property type="project" value="InterPro"/>
</dbReference>
<evidence type="ECO:0000256" key="1">
    <source>
        <dbReference type="ARBA" id="ARBA00004651"/>
    </source>
</evidence>
<protein>
    <submittedName>
        <fullName evidence="10">Spermidine Putrescine ABC transporter permease component PotB</fullName>
    </submittedName>
</protein>
<dbReference type="InterPro" id="IPR035906">
    <property type="entry name" value="MetI-like_sf"/>
</dbReference>
<feature type="transmembrane region" description="Helical" evidence="8">
    <location>
        <begin position="114"/>
        <end position="135"/>
    </location>
</feature>
<feature type="transmembrane region" description="Helical" evidence="8">
    <location>
        <begin position="207"/>
        <end position="229"/>
    </location>
</feature>
<dbReference type="GO" id="GO:0005886">
    <property type="term" value="C:plasma membrane"/>
    <property type="evidence" value="ECO:0007669"/>
    <property type="project" value="UniProtKB-SubCell"/>
</dbReference>
<keyword evidence="7 8" id="KW-0472">Membrane</keyword>
<keyword evidence="4" id="KW-1003">Cell membrane</keyword>
<evidence type="ECO:0000259" key="9">
    <source>
        <dbReference type="PROSITE" id="PS50928"/>
    </source>
</evidence>
<dbReference type="Gene3D" id="1.10.3720.10">
    <property type="entry name" value="MetI-like"/>
    <property type="match status" value="2"/>
</dbReference>
<name>L7VRL5_9BACT</name>
<feature type="transmembrane region" description="Helical" evidence="8">
    <location>
        <begin position="424"/>
        <end position="445"/>
    </location>
</feature>
<dbReference type="SUPFAM" id="SSF161098">
    <property type="entry name" value="MetI-like"/>
    <property type="match status" value="2"/>
</dbReference>
<feature type="domain" description="ABC transmembrane type-1" evidence="9">
    <location>
        <begin position="457"/>
        <end position="653"/>
    </location>
</feature>
<dbReference type="PANTHER" id="PTHR42929:SF1">
    <property type="entry name" value="INNER MEMBRANE ABC TRANSPORTER PERMEASE PROTEIN YDCU-RELATED"/>
    <property type="match status" value="1"/>
</dbReference>
<accession>L7VRL5</accession>
<feature type="transmembrane region" description="Helical" evidence="8">
    <location>
        <begin position="389"/>
        <end position="412"/>
    </location>
</feature>
<dbReference type="PANTHER" id="PTHR42929">
    <property type="entry name" value="INNER MEMBRANE ABC TRANSPORTER PERMEASE PROTEIN YDCU-RELATED-RELATED"/>
    <property type="match status" value="1"/>
</dbReference>
<feature type="transmembrane region" description="Helical" evidence="8">
    <location>
        <begin position="83"/>
        <end position="102"/>
    </location>
</feature>
<feature type="transmembrane region" description="Helical" evidence="8">
    <location>
        <begin position="266"/>
        <end position="291"/>
    </location>
</feature>
<comment type="subcellular location">
    <subcellularLocation>
        <location evidence="1 8">Cell membrane</location>
        <topology evidence="1 8">Multi-pass membrane protein</topology>
    </subcellularLocation>
</comment>
<evidence type="ECO:0000313" key="10">
    <source>
        <dbReference type="EMBL" id="AGC71642.1"/>
    </source>
</evidence>
<evidence type="ECO:0000256" key="2">
    <source>
        <dbReference type="ARBA" id="ARBA00007069"/>
    </source>
</evidence>
<dbReference type="AlphaFoldDB" id="L7VRL5"/>
<feature type="transmembrane region" description="Helical" evidence="8">
    <location>
        <begin position="495"/>
        <end position="515"/>
    </location>
</feature>
<comment type="similarity">
    <text evidence="2">Belongs to the binding-protein-dependent transport system permease family. CysTW subfamily.</text>
</comment>
<evidence type="ECO:0000256" key="7">
    <source>
        <dbReference type="ARBA" id="ARBA00023136"/>
    </source>
</evidence>
<feature type="domain" description="ABC transmembrane type-1" evidence="9">
    <location>
        <begin position="77"/>
        <end position="284"/>
    </location>
</feature>
<evidence type="ECO:0000256" key="4">
    <source>
        <dbReference type="ARBA" id="ARBA00022475"/>
    </source>
</evidence>
<keyword evidence="3 8" id="KW-0813">Transport</keyword>
<dbReference type="PROSITE" id="PS50928">
    <property type="entry name" value="ABC_TM1"/>
    <property type="match status" value="2"/>
</dbReference>
<proteinExistence type="inferred from homology"/>
<keyword evidence="5 8" id="KW-0812">Transmembrane</keyword>
<dbReference type="Pfam" id="PF00528">
    <property type="entry name" value="BPD_transp_1"/>
    <property type="match status" value="2"/>
</dbReference>
<feature type="transmembrane region" description="Helical" evidence="8">
    <location>
        <begin position="582"/>
        <end position="601"/>
    </location>
</feature>
<dbReference type="InterPro" id="IPR000515">
    <property type="entry name" value="MetI-like"/>
</dbReference>
<feature type="transmembrane region" description="Helical" evidence="8">
    <location>
        <begin position="165"/>
        <end position="186"/>
    </location>
</feature>
<keyword evidence="6 8" id="KW-1133">Transmembrane helix</keyword>
<dbReference type="EMBL" id="JX649878">
    <property type="protein sequence ID" value="AGC71642.1"/>
    <property type="molecule type" value="Genomic_DNA"/>
</dbReference>
<feature type="transmembrane region" description="Helical" evidence="8">
    <location>
        <begin position="20"/>
        <end position="44"/>
    </location>
</feature>
<dbReference type="CDD" id="cd06261">
    <property type="entry name" value="TM_PBP2"/>
    <property type="match status" value="2"/>
</dbReference>
<evidence type="ECO:0000256" key="8">
    <source>
        <dbReference type="RuleBase" id="RU363032"/>
    </source>
</evidence>
<reference evidence="10" key="1">
    <citation type="submission" date="2012-09" db="EMBL/GenBank/DDBJ databases">
        <title>Metagenomic Characterization of a Microbial Community in Wastewater Detects High Levels of Antibiotic Resistance.</title>
        <authorList>
            <person name="Abrams M."/>
            <person name="Caldwell A."/>
            <person name="Vandaei E."/>
            <person name="Lee W."/>
            <person name="Perrott J."/>
            <person name="Khan S.Y."/>
            <person name="Ta J."/>
            <person name="Romero D."/>
            <person name="Nguyen V."/>
            <person name="Pourmand N."/>
            <person name="Ouverney C.C."/>
        </authorList>
    </citation>
    <scope>NUCLEOTIDE SEQUENCE</scope>
</reference>
<feature type="transmembrane region" description="Helical" evidence="8">
    <location>
        <begin position="634"/>
        <end position="654"/>
    </location>
</feature>